<sequence>MNEFLEKREVVSLCLCVHGVFPAKEKYVTIEEEERGGGVLSMMTNEKRFVHTLPDGSIHFLKIVQEVQRATFIITQEYKHGVPHGKHKHIVIPKSADSYTKYEGTIKNGRPHGMFFSYMSNGRLESACTFVRGKVMEFLDNKRQWGIFSRNKHGATFLVKDGRKPGELKVSSCSFFELTEEKWNSVVHIEVCAETYKDCECRTQKYLLESHQTEEAFFDRGSTSRGVIVATNFLFAVKDPDEPMEENQRHSLFFD</sequence>
<keyword evidence="2" id="KW-1185">Reference proteome</keyword>
<dbReference type="SUPFAM" id="SSF82185">
    <property type="entry name" value="Histone H3 K4-specific methyltransferase SET7/9 N-terminal domain"/>
    <property type="match status" value="1"/>
</dbReference>
<gene>
    <name evidence="1" type="ORF">TNS_ORF10</name>
</gene>
<name>V9SCZ6_9VIRU</name>
<accession>V9SCZ6</accession>
<proteinExistence type="predicted"/>
<evidence type="ECO:0000313" key="2">
    <source>
        <dbReference type="Proteomes" id="UP000232615"/>
    </source>
</evidence>
<organism evidence="1 2">
    <name type="scientific">Tunisvirus fontaine2</name>
    <dbReference type="NCBI Taxonomy" id="1421067"/>
    <lineage>
        <taxon>Viruses</taxon>
        <taxon>Varidnaviria</taxon>
        <taxon>Bamfordvirae</taxon>
        <taxon>Nucleocytoviricota</taxon>
        <taxon>Megaviricetes</taxon>
        <taxon>Pimascovirales</taxon>
        <taxon>Pimascovirales incertae sedis</taxon>
        <taxon>Marseilleviridae</taxon>
        <taxon>Losannavirus</taxon>
        <taxon>Losannavirus tunisense</taxon>
    </lineage>
</organism>
<dbReference type="Proteomes" id="UP000232615">
    <property type="component" value="Segment"/>
</dbReference>
<evidence type="ECO:0000313" key="1">
    <source>
        <dbReference type="EMBL" id="AHC54728.1"/>
    </source>
</evidence>
<protein>
    <recommendedName>
        <fullName evidence="3">MORN repeat-containing protein</fullName>
    </recommendedName>
</protein>
<dbReference type="Gene3D" id="2.20.110.10">
    <property type="entry name" value="Histone H3 K4-specific methyltransferase SET7/9 N-terminal domain"/>
    <property type="match status" value="1"/>
</dbReference>
<reference evidence="1 2" key="1">
    <citation type="journal article" date="2014" name="Arch. Virol.">
        <title>Complete genome sequence of Tunisvirus, a new member of the proposed family Marseilleviridae.</title>
        <authorList>
            <person name="Aherfi S."/>
            <person name="Boughalmi M."/>
            <person name="Pagnier I."/>
            <person name="Fournous G."/>
            <person name="La Scola B."/>
            <person name="Raoult D."/>
            <person name="Colson P."/>
        </authorList>
    </citation>
    <scope>NUCLEOTIDE SEQUENCE [LARGE SCALE GENOMIC DNA]</scope>
    <source>
        <strain evidence="1 2">U484</strain>
    </source>
</reference>
<dbReference type="EMBL" id="KF483846">
    <property type="protein sequence ID" value="AHC54728.1"/>
    <property type="molecule type" value="Genomic_DNA"/>
</dbReference>
<evidence type="ECO:0008006" key="3">
    <source>
        <dbReference type="Google" id="ProtNLM"/>
    </source>
</evidence>